<dbReference type="Proteomes" id="UP000438429">
    <property type="component" value="Unassembled WGS sequence"/>
</dbReference>
<sequence length="94" mass="10629">MLPSTGECCCRKCPPELTLLHIRCPWRFPHWLTRTVRSPSSTPCGGLSSKSNPRRLHLRKKIRSSSPLSLSLTNVALPRMRRCAGPMPPTLPRR</sequence>
<protein>
    <submittedName>
        <fullName evidence="2">Uncharacterized protein</fullName>
    </submittedName>
</protein>
<evidence type="ECO:0000313" key="2">
    <source>
        <dbReference type="EMBL" id="KAF0032664.1"/>
    </source>
</evidence>
<proteinExistence type="predicted"/>
<evidence type="ECO:0000313" key="3">
    <source>
        <dbReference type="Proteomes" id="UP000438429"/>
    </source>
</evidence>
<dbReference type="AlphaFoldDB" id="A0A6A4SNI3"/>
<accession>A0A6A4SNI3</accession>
<feature type="region of interest" description="Disordered" evidence="1">
    <location>
        <begin position="36"/>
        <end position="56"/>
    </location>
</feature>
<feature type="compositionally biased region" description="Polar residues" evidence="1">
    <location>
        <begin position="36"/>
        <end position="51"/>
    </location>
</feature>
<evidence type="ECO:0000256" key="1">
    <source>
        <dbReference type="SAM" id="MobiDB-lite"/>
    </source>
</evidence>
<comment type="caution">
    <text evidence="2">The sequence shown here is derived from an EMBL/GenBank/DDBJ whole genome shotgun (WGS) entry which is preliminary data.</text>
</comment>
<dbReference type="EMBL" id="VEVO01000013">
    <property type="protein sequence ID" value="KAF0032664.1"/>
    <property type="molecule type" value="Genomic_DNA"/>
</dbReference>
<gene>
    <name evidence="2" type="ORF">F2P81_014954</name>
</gene>
<name>A0A6A4SNI3_SCOMX</name>
<reference evidence="2 3" key="1">
    <citation type="submission" date="2019-06" db="EMBL/GenBank/DDBJ databases">
        <title>Draft genomes of female and male turbot (Scophthalmus maximus).</title>
        <authorList>
            <person name="Xu H."/>
            <person name="Xu X.-W."/>
            <person name="Shao C."/>
            <person name="Chen S."/>
        </authorList>
    </citation>
    <scope>NUCLEOTIDE SEQUENCE [LARGE SCALE GENOMIC DNA]</scope>
    <source>
        <strain evidence="2">Ysfricsl-2016a</strain>
        <tissue evidence="2">Blood</tissue>
    </source>
</reference>
<organism evidence="2 3">
    <name type="scientific">Scophthalmus maximus</name>
    <name type="common">Turbot</name>
    <name type="synonym">Psetta maxima</name>
    <dbReference type="NCBI Taxonomy" id="52904"/>
    <lineage>
        <taxon>Eukaryota</taxon>
        <taxon>Metazoa</taxon>
        <taxon>Chordata</taxon>
        <taxon>Craniata</taxon>
        <taxon>Vertebrata</taxon>
        <taxon>Euteleostomi</taxon>
        <taxon>Actinopterygii</taxon>
        <taxon>Neopterygii</taxon>
        <taxon>Teleostei</taxon>
        <taxon>Neoteleostei</taxon>
        <taxon>Acanthomorphata</taxon>
        <taxon>Carangaria</taxon>
        <taxon>Pleuronectiformes</taxon>
        <taxon>Pleuronectoidei</taxon>
        <taxon>Scophthalmidae</taxon>
        <taxon>Scophthalmus</taxon>
    </lineage>
</organism>